<evidence type="ECO:0000313" key="4">
    <source>
        <dbReference type="Proteomes" id="UP000264036"/>
    </source>
</evidence>
<dbReference type="PANTHER" id="PTHR22911:SF103">
    <property type="entry name" value="BLR2811 PROTEIN"/>
    <property type="match status" value="1"/>
</dbReference>
<keyword evidence="1" id="KW-1133">Transmembrane helix</keyword>
<feature type="transmembrane region" description="Helical" evidence="1">
    <location>
        <begin position="274"/>
        <end position="293"/>
    </location>
</feature>
<evidence type="ECO:0000313" key="3">
    <source>
        <dbReference type="EMBL" id="HBP28509.1"/>
    </source>
</evidence>
<feature type="transmembrane region" description="Helical" evidence="1">
    <location>
        <begin position="248"/>
        <end position="268"/>
    </location>
</feature>
<dbReference type="AlphaFoldDB" id="A0A356LCF6"/>
<feature type="transmembrane region" description="Helical" evidence="1">
    <location>
        <begin position="79"/>
        <end position="99"/>
    </location>
</feature>
<dbReference type="InterPro" id="IPR037185">
    <property type="entry name" value="EmrE-like"/>
</dbReference>
<gene>
    <name evidence="3" type="ORF">DD666_03725</name>
</gene>
<feature type="domain" description="EamA" evidence="2">
    <location>
        <begin position="155"/>
        <end position="290"/>
    </location>
</feature>
<comment type="caution">
    <text evidence="3">The sequence shown here is derived from an EMBL/GenBank/DDBJ whole genome shotgun (WGS) entry which is preliminary data.</text>
</comment>
<feature type="transmembrane region" description="Helical" evidence="1">
    <location>
        <begin position="185"/>
        <end position="205"/>
    </location>
</feature>
<proteinExistence type="predicted"/>
<dbReference type="PANTHER" id="PTHR22911">
    <property type="entry name" value="ACYL-MALONYL CONDENSING ENZYME-RELATED"/>
    <property type="match status" value="1"/>
</dbReference>
<dbReference type="GO" id="GO:0016020">
    <property type="term" value="C:membrane"/>
    <property type="evidence" value="ECO:0007669"/>
    <property type="project" value="InterPro"/>
</dbReference>
<feature type="domain" description="EamA" evidence="2">
    <location>
        <begin position="13"/>
        <end position="146"/>
    </location>
</feature>
<feature type="transmembrane region" description="Helical" evidence="1">
    <location>
        <begin position="217"/>
        <end position="236"/>
    </location>
</feature>
<feature type="transmembrane region" description="Helical" evidence="1">
    <location>
        <begin position="132"/>
        <end position="150"/>
    </location>
</feature>
<organism evidence="3 4">
    <name type="scientific">Advenella kashmirensis</name>
    <dbReference type="NCBI Taxonomy" id="310575"/>
    <lineage>
        <taxon>Bacteria</taxon>
        <taxon>Pseudomonadati</taxon>
        <taxon>Pseudomonadota</taxon>
        <taxon>Betaproteobacteria</taxon>
        <taxon>Burkholderiales</taxon>
        <taxon>Alcaligenaceae</taxon>
    </lineage>
</organism>
<feature type="transmembrane region" description="Helical" evidence="1">
    <location>
        <begin position="12"/>
        <end position="28"/>
    </location>
</feature>
<evidence type="ECO:0000259" key="2">
    <source>
        <dbReference type="Pfam" id="PF00892"/>
    </source>
</evidence>
<protein>
    <submittedName>
        <fullName evidence="3">EamA/RhaT family transporter</fullName>
    </submittedName>
</protein>
<accession>A0A356LCF6</accession>
<evidence type="ECO:0000256" key="1">
    <source>
        <dbReference type="SAM" id="Phobius"/>
    </source>
</evidence>
<feature type="transmembrane region" description="Helical" evidence="1">
    <location>
        <begin position="156"/>
        <end position="173"/>
    </location>
</feature>
<keyword evidence="1" id="KW-0472">Membrane</keyword>
<sequence length="304" mass="33212">MNQPTSPISSPLPGILSLLVAMSVLSMLDATGKWLMSVGVPLLILCWVRYSVHLILVTSIIIPARGWQILKTKKPVEQLLRGVFMLTSTMVFFTTLRYLPQAQATAINFIAPLILLAVAPWILKEKAMLSRWIAAIVGFLGILIVIRPSGGLDPTGVFFGLSNAVIFSMQFIANRRLAGDNPFTTLIWSGLFGTVVLTVYTLFTIDEVLQVLAVLDLKQWLLLLSTGITGGLGHLLQIQAYRQAPASLLSPFVYLQIISATALGWLIWNQFPDGITWLGISVICASGIGITLYELRNRPVPVAA</sequence>
<dbReference type="Pfam" id="PF00892">
    <property type="entry name" value="EamA"/>
    <property type="match status" value="2"/>
</dbReference>
<keyword evidence="1" id="KW-0812">Transmembrane</keyword>
<dbReference type="EMBL" id="DOEK01000005">
    <property type="protein sequence ID" value="HBP28509.1"/>
    <property type="molecule type" value="Genomic_DNA"/>
</dbReference>
<reference evidence="3 4" key="1">
    <citation type="journal article" date="2018" name="Nat. Biotechnol.">
        <title>A standardized bacterial taxonomy based on genome phylogeny substantially revises the tree of life.</title>
        <authorList>
            <person name="Parks D.H."/>
            <person name="Chuvochina M."/>
            <person name="Waite D.W."/>
            <person name="Rinke C."/>
            <person name="Skarshewski A."/>
            <person name="Chaumeil P.A."/>
            <person name="Hugenholtz P."/>
        </authorList>
    </citation>
    <scope>NUCLEOTIDE SEQUENCE [LARGE SCALE GENOMIC DNA]</scope>
    <source>
        <strain evidence="3">UBA10707</strain>
    </source>
</reference>
<dbReference type="InterPro" id="IPR000620">
    <property type="entry name" value="EamA_dom"/>
</dbReference>
<dbReference type="Proteomes" id="UP000264036">
    <property type="component" value="Unassembled WGS sequence"/>
</dbReference>
<feature type="transmembrane region" description="Helical" evidence="1">
    <location>
        <begin position="34"/>
        <end position="58"/>
    </location>
</feature>
<name>A0A356LCF6_9BURK</name>
<dbReference type="SUPFAM" id="SSF103481">
    <property type="entry name" value="Multidrug resistance efflux transporter EmrE"/>
    <property type="match status" value="2"/>
</dbReference>
<feature type="transmembrane region" description="Helical" evidence="1">
    <location>
        <begin position="105"/>
        <end position="123"/>
    </location>
</feature>